<name>A0A1C7N751_9FUNG</name>
<dbReference type="GO" id="GO:0015031">
    <property type="term" value="P:protein transport"/>
    <property type="evidence" value="ECO:0007669"/>
    <property type="project" value="TreeGrafter"/>
</dbReference>
<dbReference type="InParanoid" id="A0A1C7N751"/>
<dbReference type="Proteomes" id="UP000093000">
    <property type="component" value="Unassembled WGS sequence"/>
</dbReference>
<dbReference type="GO" id="GO:0005737">
    <property type="term" value="C:cytoplasm"/>
    <property type="evidence" value="ECO:0007669"/>
    <property type="project" value="TreeGrafter"/>
</dbReference>
<protein>
    <recommendedName>
        <fullName evidence="4">Arrestin C-terminal-like domain-containing protein</fullName>
    </recommendedName>
</protein>
<proteinExistence type="predicted"/>
<accession>A0A1C7N751</accession>
<evidence type="ECO:0000313" key="2">
    <source>
        <dbReference type="EMBL" id="OBZ84985.1"/>
    </source>
</evidence>
<keyword evidence="3" id="KW-1185">Reference proteome</keyword>
<feature type="region of interest" description="Disordered" evidence="1">
    <location>
        <begin position="125"/>
        <end position="157"/>
    </location>
</feature>
<organism evidence="2 3">
    <name type="scientific">Choanephora cucurbitarum</name>
    <dbReference type="NCBI Taxonomy" id="101091"/>
    <lineage>
        <taxon>Eukaryota</taxon>
        <taxon>Fungi</taxon>
        <taxon>Fungi incertae sedis</taxon>
        <taxon>Mucoromycota</taxon>
        <taxon>Mucoromycotina</taxon>
        <taxon>Mucoromycetes</taxon>
        <taxon>Mucorales</taxon>
        <taxon>Mucorineae</taxon>
        <taxon>Choanephoraceae</taxon>
        <taxon>Choanephoroideae</taxon>
        <taxon>Choanephora</taxon>
    </lineage>
</organism>
<dbReference type="PANTHER" id="PTHR11188">
    <property type="entry name" value="ARRESTIN DOMAIN CONTAINING PROTEIN"/>
    <property type="match status" value="1"/>
</dbReference>
<dbReference type="Gene3D" id="2.60.40.640">
    <property type="match status" value="1"/>
</dbReference>
<sequence>MLSCCQETESFHPTTSQDCTELMLNNSIVQYGPSTKDLPKIDVMLDLPHSDGYVPTYWPGQSISGQLNMKLPTAIKVTHLRVALFGNVQVHGDLPELPVSNGLFDYHQNQQLVNTGLRVIKKTTANQQDEQEEQTEDNRMECENEDIQQSSETSQNRFDTIPIYDSNDHTLILDNGRVGHQFDHTIKPKKSSEDRHIESLIKKIATAENFSNQCHGILINPEANGLRNSVSQNTYDLSANTHQIAFSIHIPTTRKLPGTFNHPNYPITYRVIAIMRCLRQTETGEQVDTVVYHTIRVRLEAVSDVNSGSLGSPIQLLPAYQCVRNNGSFKNRICTYFLSSSSVLTDWACKSLSYHQQYQNSERISRTKPCYSSYLQLCPNLPRQAFKRSQEIPLILILKNYAISHFKISTIQVFVQLVRRINMTCSVNEEVESIVLQSYTAIVHCSQQSATHSFFKDSSIHLDLSQITKVPNDCVCTTPPNVTKDIFEISYSLKVKLSVLGASFKQESSLRRNSISVSPAAEELYVAVSKQHIASYDEVHPTVGSIEGHKQKCYDIYVKPIPIMIGNVD</sequence>
<reference evidence="2 3" key="1">
    <citation type="submission" date="2016-03" db="EMBL/GenBank/DDBJ databases">
        <title>Choanephora cucurbitarum.</title>
        <authorList>
            <person name="Min B."/>
            <person name="Park H."/>
            <person name="Park J.-H."/>
            <person name="Shin H.-D."/>
            <person name="Choi I.-G."/>
        </authorList>
    </citation>
    <scope>NUCLEOTIDE SEQUENCE [LARGE SCALE GENOMIC DNA]</scope>
    <source>
        <strain evidence="2 3">KUS-F28377</strain>
    </source>
</reference>
<evidence type="ECO:0000256" key="1">
    <source>
        <dbReference type="SAM" id="MobiDB-lite"/>
    </source>
</evidence>
<evidence type="ECO:0000313" key="3">
    <source>
        <dbReference type="Proteomes" id="UP000093000"/>
    </source>
</evidence>
<dbReference type="PANTHER" id="PTHR11188:SF17">
    <property type="entry name" value="FI21816P1"/>
    <property type="match status" value="1"/>
</dbReference>
<dbReference type="AlphaFoldDB" id="A0A1C7N751"/>
<dbReference type="OrthoDB" id="2372811at2759"/>
<gene>
    <name evidence="2" type="ORF">A0J61_06961</name>
</gene>
<dbReference type="InterPro" id="IPR014752">
    <property type="entry name" value="Arrestin-like_C"/>
</dbReference>
<dbReference type="EMBL" id="LUGH01000446">
    <property type="protein sequence ID" value="OBZ84985.1"/>
    <property type="molecule type" value="Genomic_DNA"/>
</dbReference>
<feature type="compositionally biased region" description="Polar residues" evidence="1">
    <location>
        <begin position="147"/>
        <end position="157"/>
    </location>
</feature>
<evidence type="ECO:0008006" key="4">
    <source>
        <dbReference type="Google" id="ProtNLM"/>
    </source>
</evidence>
<dbReference type="InterPro" id="IPR050357">
    <property type="entry name" value="Arrestin_domain-protein"/>
</dbReference>
<comment type="caution">
    <text evidence="2">The sequence shown here is derived from an EMBL/GenBank/DDBJ whole genome shotgun (WGS) entry which is preliminary data.</text>
</comment>